<accession>A0A840ABP9</accession>
<dbReference type="InterPro" id="IPR029044">
    <property type="entry name" value="Nucleotide-diphossugar_trans"/>
</dbReference>
<dbReference type="NCBIfam" id="TIGR04282">
    <property type="entry name" value="glyco_like_cofC"/>
    <property type="match status" value="1"/>
</dbReference>
<dbReference type="EMBL" id="JACIDJ010000002">
    <property type="protein sequence ID" value="MBB3897946.1"/>
    <property type="molecule type" value="Genomic_DNA"/>
</dbReference>
<dbReference type="Pfam" id="PF09837">
    <property type="entry name" value="DUF2064"/>
    <property type="match status" value="1"/>
</dbReference>
<dbReference type="PANTHER" id="PTHR36529">
    <property type="entry name" value="SLL1095 PROTEIN"/>
    <property type="match status" value="1"/>
</dbReference>
<evidence type="ECO:0000313" key="1">
    <source>
        <dbReference type="EMBL" id="MBB3897946.1"/>
    </source>
</evidence>
<dbReference type="Proteomes" id="UP000553193">
    <property type="component" value="Unassembled WGS sequence"/>
</dbReference>
<protein>
    <recommendedName>
        <fullName evidence="3">2-phospho-L-lactate guanylyltransferase</fullName>
    </recommendedName>
</protein>
<proteinExistence type="predicted"/>
<dbReference type="RefSeq" id="WP_184383058.1">
    <property type="nucleotide sequence ID" value="NZ_JACIDJ010000002.1"/>
</dbReference>
<dbReference type="AlphaFoldDB" id="A0A840ABP9"/>
<reference evidence="1 2" key="1">
    <citation type="submission" date="2020-08" db="EMBL/GenBank/DDBJ databases">
        <title>Genomic Encyclopedia of Type Strains, Phase IV (KMG-IV): sequencing the most valuable type-strain genomes for metagenomic binning, comparative biology and taxonomic classification.</title>
        <authorList>
            <person name="Goeker M."/>
        </authorList>
    </citation>
    <scope>NUCLEOTIDE SEQUENCE [LARGE SCALE GENOMIC DNA]</scope>
    <source>
        <strain evidence="1 2">DSM 19979</strain>
    </source>
</reference>
<dbReference type="PANTHER" id="PTHR36529:SF1">
    <property type="entry name" value="GLYCOSYLTRANSFERASE"/>
    <property type="match status" value="1"/>
</dbReference>
<sequence>MQAAFGLMCKAPRPGVSKTRLAAVVGAARAAQLARAFLLDSADILRFLAPRYAATLTAFHTPADAEQEIAALLPGWALTPQPGGDLGARMGAAFDALFQPGIGCALLTGTDAPTLPPALLELLPAAVAAGADAALIPALDGGYCAIAMARPLPALLDGMPWSAPGLLDATRARAAAEGLRLDVLQPWHDVDGAEDLDLLRLSLAAAQPPGCSPLPPYRANHSRVALEAA</sequence>
<gene>
    <name evidence="1" type="ORF">GGQ83_001383</name>
</gene>
<dbReference type="InterPro" id="IPR018641">
    <property type="entry name" value="Trfase_1_rSAM/seldom-assoc"/>
</dbReference>
<dbReference type="SUPFAM" id="SSF53448">
    <property type="entry name" value="Nucleotide-diphospho-sugar transferases"/>
    <property type="match status" value="1"/>
</dbReference>
<evidence type="ECO:0008006" key="3">
    <source>
        <dbReference type="Google" id="ProtNLM"/>
    </source>
</evidence>
<name>A0A840ABP9_9PROT</name>
<evidence type="ECO:0000313" key="2">
    <source>
        <dbReference type="Proteomes" id="UP000553193"/>
    </source>
</evidence>
<comment type="caution">
    <text evidence="1">The sequence shown here is derived from an EMBL/GenBank/DDBJ whole genome shotgun (WGS) entry which is preliminary data.</text>
</comment>
<dbReference type="Gene3D" id="3.90.550.10">
    <property type="entry name" value="Spore Coat Polysaccharide Biosynthesis Protein SpsA, Chain A"/>
    <property type="match status" value="1"/>
</dbReference>
<organism evidence="1 2">
    <name type="scientific">Roseococcus suduntuyensis</name>
    <dbReference type="NCBI Taxonomy" id="455361"/>
    <lineage>
        <taxon>Bacteria</taxon>
        <taxon>Pseudomonadati</taxon>
        <taxon>Pseudomonadota</taxon>
        <taxon>Alphaproteobacteria</taxon>
        <taxon>Acetobacterales</taxon>
        <taxon>Roseomonadaceae</taxon>
        <taxon>Roseococcus</taxon>
    </lineage>
</organism>
<keyword evidence="2" id="KW-1185">Reference proteome</keyword>